<evidence type="ECO:0000313" key="3">
    <source>
        <dbReference type="Proteomes" id="UP000799440"/>
    </source>
</evidence>
<evidence type="ECO:0000313" key="2">
    <source>
        <dbReference type="EMBL" id="KAF2748701.1"/>
    </source>
</evidence>
<dbReference type="Proteomes" id="UP000799440">
    <property type="component" value="Unassembled WGS sequence"/>
</dbReference>
<name>A0A6A6VHM6_9PLEO</name>
<proteinExistence type="predicted"/>
<keyword evidence="1" id="KW-1133">Transmembrane helix</keyword>
<feature type="transmembrane region" description="Helical" evidence="1">
    <location>
        <begin position="53"/>
        <end position="72"/>
    </location>
</feature>
<protein>
    <submittedName>
        <fullName evidence="2">Uncharacterized protein</fullName>
    </submittedName>
</protein>
<keyword evidence="1" id="KW-0472">Membrane</keyword>
<reference evidence="2" key="1">
    <citation type="journal article" date="2020" name="Stud. Mycol.">
        <title>101 Dothideomycetes genomes: a test case for predicting lifestyles and emergence of pathogens.</title>
        <authorList>
            <person name="Haridas S."/>
            <person name="Albert R."/>
            <person name="Binder M."/>
            <person name="Bloem J."/>
            <person name="Labutti K."/>
            <person name="Salamov A."/>
            <person name="Andreopoulos B."/>
            <person name="Baker S."/>
            <person name="Barry K."/>
            <person name="Bills G."/>
            <person name="Bluhm B."/>
            <person name="Cannon C."/>
            <person name="Castanera R."/>
            <person name="Culley D."/>
            <person name="Daum C."/>
            <person name="Ezra D."/>
            <person name="Gonzalez J."/>
            <person name="Henrissat B."/>
            <person name="Kuo A."/>
            <person name="Liang C."/>
            <person name="Lipzen A."/>
            <person name="Lutzoni F."/>
            <person name="Magnuson J."/>
            <person name="Mondo S."/>
            <person name="Nolan M."/>
            <person name="Ohm R."/>
            <person name="Pangilinan J."/>
            <person name="Park H.-J."/>
            <person name="Ramirez L."/>
            <person name="Alfaro M."/>
            <person name="Sun H."/>
            <person name="Tritt A."/>
            <person name="Yoshinaga Y."/>
            <person name="Zwiers L.-H."/>
            <person name="Turgeon B."/>
            <person name="Goodwin S."/>
            <person name="Spatafora J."/>
            <person name="Crous P."/>
            <person name="Grigoriev I."/>
        </authorList>
    </citation>
    <scope>NUCLEOTIDE SEQUENCE</scope>
    <source>
        <strain evidence="2">CBS 119925</strain>
    </source>
</reference>
<gene>
    <name evidence="2" type="ORF">M011DRAFT_476093</name>
</gene>
<evidence type="ECO:0000256" key="1">
    <source>
        <dbReference type="SAM" id="Phobius"/>
    </source>
</evidence>
<dbReference type="OrthoDB" id="3932250at2759"/>
<sequence>MAPRFMVARRLPITAAFTARRTPAAVRFNSQSTASTAAQVVEMARAANKPSALETAVPVAWFVTGLVAWMTFNRVDDKDGEYVEKLLVV</sequence>
<dbReference type="EMBL" id="MU006568">
    <property type="protein sequence ID" value="KAF2748701.1"/>
    <property type="molecule type" value="Genomic_DNA"/>
</dbReference>
<keyword evidence="1" id="KW-0812">Transmembrane</keyword>
<keyword evidence="3" id="KW-1185">Reference proteome</keyword>
<organism evidence="2 3">
    <name type="scientific">Sporormia fimetaria CBS 119925</name>
    <dbReference type="NCBI Taxonomy" id="1340428"/>
    <lineage>
        <taxon>Eukaryota</taxon>
        <taxon>Fungi</taxon>
        <taxon>Dikarya</taxon>
        <taxon>Ascomycota</taxon>
        <taxon>Pezizomycotina</taxon>
        <taxon>Dothideomycetes</taxon>
        <taxon>Pleosporomycetidae</taxon>
        <taxon>Pleosporales</taxon>
        <taxon>Sporormiaceae</taxon>
        <taxon>Sporormia</taxon>
    </lineage>
</organism>
<dbReference type="AlphaFoldDB" id="A0A6A6VHM6"/>
<accession>A0A6A6VHM6</accession>